<evidence type="ECO:0000256" key="3">
    <source>
        <dbReference type="PIRSR" id="PIRSR006615-2"/>
    </source>
</evidence>
<evidence type="ECO:0000313" key="4">
    <source>
        <dbReference type="EMBL" id="ATL90668.1"/>
    </source>
</evidence>
<dbReference type="Gene3D" id="1.10.1370.30">
    <property type="match status" value="1"/>
</dbReference>
<comment type="cofactor">
    <cofactor evidence="2">
        <name>Zn(2+)</name>
        <dbReference type="ChEBI" id="CHEBI:29105"/>
    </cofactor>
    <text evidence="2">Binds 1 zinc ion per subunit.</text>
</comment>
<dbReference type="GO" id="GO:0046872">
    <property type="term" value="F:metal ion binding"/>
    <property type="evidence" value="ECO:0007669"/>
    <property type="project" value="UniProtKB-KW"/>
</dbReference>
<dbReference type="PROSITE" id="PS52034">
    <property type="entry name" value="PEPTIDASE_M32"/>
    <property type="match status" value="1"/>
</dbReference>
<evidence type="ECO:0000313" key="5">
    <source>
        <dbReference type="Proteomes" id="UP000223709"/>
    </source>
</evidence>
<feature type="binding site" evidence="2">
    <location>
        <position position="294"/>
    </location>
    <ligand>
        <name>Zn(2+)</name>
        <dbReference type="ChEBI" id="CHEBI:29105"/>
        <note>catalytic</note>
    </ligand>
</feature>
<dbReference type="PRINTS" id="PR00998">
    <property type="entry name" value="CRBOXYPTASET"/>
</dbReference>
<evidence type="ECO:0000256" key="1">
    <source>
        <dbReference type="PIRNR" id="PIRNR006615"/>
    </source>
</evidence>
<dbReference type="AlphaFoldDB" id="A0A291TC42"/>
<organism evidence="4 5">
    <name type="scientific">Faecalibacterium prausnitzii</name>
    <dbReference type="NCBI Taxonomy" id="853"/>
    <lineage>
        <taxon>Bacteria</taxon>
        <taxon>Bacillati</taxon>
        <taxon>Bacillota</taxon>
        <taxon>Clostridia</taxon>
        <taxon>Eubacteriales</taxon>
        <taxon>Oscillospiraceae</taxon>
        <taxon>Faecalibacterium</taxon>
    </lineage>
</organism>
<dbReference type="Pfam" id="PF02074">
    <property type="entry name" value="Peptidase_M32"/>
    <property type="match status" value="1"/>
</dbReference>
<comment type="similarity">
    <text evidence="1">Belongs to the peptidase M32 family.</text>
</comment>
<evidence type="ECO:0000256" key="2">
    <source>
        <dbReference type="PIRSR" id="PIRSR006615-1"/>
    </source>
</evidence>
<keyword evidence="2" id="KW-0862">Zinc</keyword>
<dbReference type="PANTHER" id="PTHR34217">
    <property type="entry name" value="METAL-DEPENDENT CARBOXYPEPTIDASE"/>
    <property type="match status" value="1"/>
</dbReference>
<dbReference type="GO" id="GO:0006508">
    <property type="term" value="P:proteolysis"/>
    <property type="evidence" value="ECO:0007669"/>
    <property type="project" value="UniProtKB-UniRule"/>
</dbReference>
<keyword evidence="1 4" id="KW-0121">Carboxypeptidase</keyword>
<feature type="active site" description="Proton donor/acceptor" evidence="3">
    <location>
        <position position="265"/>
    </location>
</feature>
<dbReference type="Proteomes" id="UP000223709">
    <property type="component" value="Chromosome"/>
</dbReference>
<dbReference type="GO" id="GO:0004181">
    <property type="term" value="F:metallocarboxypeptidase activity"/>
    <property type="evidence" value="ECO:0007669"/>
    <property type="project" value="UniProtKB-UniRule"/>
</dbReference>
<dbReference type="CDD" id="cd06460">
    <property type="entry name" value="M32_Taq"/>
    <property type="match status" value="1"/>
</dbReference>
<dbReference type="SUPFAM" id="SSF55486">
    <property type="entry name" value="Metalloproteases ('zincins'), catalytic domain"/>
    <property type="match status" value="1"/>
</dbReference>
<keyword evidence="1" id="KW-0378">Hydrolase</keyword>
<sequence length="498" mass="56810">MEQNEKLRALETLQKKLYAYNCASNSLYLDAVTVAPKNTAEGRGVALSILAGELQKLMTAPETLALVEELYARRETLDTLHRREVEELRRSCRQLTRIPAEEYMAYSELTNRASDVWHKAKEENDFASFCPILQELVEYNRKFAGYYDAEKAPYDALLNEYERGVDTQQLDVFFDTLRKGLVPLIRAIGEKTQIDDSFLHLEYPVEQQKAFADYLMEVMGLDRGHCGLGETEHPFTLEFNNKDVRITTNYDLHNVASSMYSVLHEGGHALYELGIRDDLQYTCLTGGVSMGVHESQSRFYENLIGRSRAFIGAIYPKVQEFFPAQLGNVTAEQFYRAVNKVEPSLIRTESDELTYCLHVMVRYEIEKQLIAGTLTAKEVPAAWAELYKEYLGVEVPNDREGCLQDSHWSGGSFGYFPSYALGNAYGAQMLHNMEQEFDVYGGVAHGDLSAVTGWLREKVHQYGHLLEPAEVVRNACGTFDAHYYLDYLTKKYTELYNL</sequence>
<gene>
    <name evidence="4" type="ORF">CRH10_10355</name>
</gene>
<reference evidence="4 5" key="1">
    <citation type="submission" date="2017-10" db="EMBL/GenBank/DDBJ databases">
        <title>Complete Genome Sequence of Faecalibacterium prausnitzii isolated from the gut of healthy adult Indian.</title>
        <authorList>
            <person name="Bag S."/>
            <person name="Ghosh T.S."/>
            <person name="Das B."/>
        </authorList>
    </citation>
    <scope>NUCLEOTIDE SEQUENCE [LARGE SCALE GENOMIC DNA]</scope>
    <source>
        <strain evidence="4 5">Indica</strain>
    </source>
</reference>
<dbReference type="PANTHER" id="PTHR34217:SF1">
    <property type="entry name" value="CARBOXYPEPTIDASE 1"/>
    <property type="match status" value="1"/>
</dbReference>
<dbReference type="InterPro" id="IPR001333">
    <property type="entry name" value="Peptidase_M32_Taq"/>
</dbReference>
<keyword evidence="1 2" id="KW-0479">Metal-binding</keyword>
<comment type="function">
    <text evidence="1">Broad specificity carboxypetidase that releases amino acids sequentially from the C-terminus, including neutral, aromatic, polar and basic residues.</text>
</comment>
<dbReference type="RefSeq" id="WP_098924453.1">
    <property type="nucleotide sequence ID" value="NZ_CP023819.1"/>
</dbReference>
<accession>A0A291TC42</accession>
<dbReference type="EC" id="3.4.17.19" evidence="1"/>
<feature type="binding site" evidence="2">
    <location>
        <position position="264"/>
    </location>
    <ligand>
        <name>Zn(2+)</name>
        <dbReference type="ChEBI" id="CHEBI:29105"/>
        <note>catalytic</note>
    </ligand>
</feature>
<name>A0A291TC42_9FIRM</name>
<protein>
    <recommendedName>
        <fullName evidence="1">Metal-dependent carboxypeptidase</fullName>
        <ecNumber evidence="1">3.4.17.19</ecNumber>
    </recommendedName>
</protein>
<comment type="catalytic activity">
    <reaction evidence="1">
        <text>Release of a C-terminal amino acid with broad specificity, except for -Pro.</text>
        <dbReference type="EC" id="3.4.17.19"/>
    </reaction>
</comment>
<keyword evidence="1" id="KW-0645">Protease</keyword>
<proteinExistence type="inferred from homology"/>
<feature type="binding site" evidence="2">
    <location>
        <position position="268"/>
    </location>
    <ligand>
        <name>Zn(2+)</name>
        <dbReference type="ChEBI" id="CHEBI:29105"/>
        <note>catalytic</note>
    </ligand>
</feature>
<dbReference type="PIRSF" id="PIRSF006615">
    <property type="entry name" value="Zn_crbxpep_Taq"/>
    <property type="match status" value="1"/>
</dbReference>
<dbReference type="EMBL" id="CP023819">
    <property type="protein sequence ID" value="ATL90668.1"/>
    <property type="molecule type" value="Genomic_DNA"/>
</dbReference>
<keyword evidence="1" id="KW-0482">Metalloprotease</keyword>